<reference evidence="2 3" key="1">
    <citation type="submission" date="2024-02" db="EMBL/GenBank/DDBJ databases">
        <title>Chromosome-scale genome assembly of the rough periwinkle Littorina saxatilis.</title>
        <authorList>
            <person name="De Jode A."/>
            <person name="Faria R."/>
            <person name="Formenti G."/>
            <person name="Sims Y."/>
            <person name="Smith T.P."/>
            <person name="Tracey A."/>
            <person name="Wood J.M.D."/>
            <person name="Zagrodzka Z.B."/>
            <person name="Johannesson K."/>
            <person name="Butlin R.K."/>
            <person name="Leder E.H."/>
        </authorList>
    </citation>
    <scope>NUCLEOTIDE SEQUENCE [LARGE SCALE GENOMIC DNA]</scope>
    <source>
        <strain evidence="2">Snail1</strain>
        <tissue evidence="2">Muscle</tissue>
    </source>
</reference>
<name>A0AAN9AX41_9CAEN</name>
<evidence type="ECO:0000313" key="3">
    <source>
        <dbReference type="Proteomes" id="UP001374579"/>
    </source>
</evidence>
<sequence length="216" mass="23490">MEIQTELLILLLTGFPLSHITAQTTDTTSLSSTIEDVGVYHVCQAPALGIQSSPNVLRSRSALECGRQCSQSAQCRGVTVCPDRGVDGGVLCEIKEVMPNVLCSHDNQPDEGCYFMKKLNKLSSSLQQDDEQTSSFTTPETGPDTTTYACQNGGTFNGTRCWCPLPYAGETCHRLMRDCSEAAVEQGYRQTMPGQDGVYDIQPVNSAHSFKVCTTM</sequence>
<dbReference type="Proteomes" id="UP001374579">
    <property type="component" value="Unassembled WGS sequence"/>
</dbReference>
<keyword evidence="1" id="KW-0732">Signal</keyword>
<gene>
    <name evidence="2" type="ORF">V1264_006476</name>
</gene>
<keyword evidence="3" id="KW-1185">Reference proteome</keyword>
<evidence type="ECO:0008006" key="4">
    <source>
        <dbReference type="Google" id="ProtNLM"/>
    </source>
</evidence>
<dbReference type="EMBL" id="JBAMIC010000018">
    <property type="protein sequence ID" value="KAK7095010.1"/>
    <property type="molecule type" value="Genomic_DNA"/>
</dbReference>
<evidence type="ECO:0000256" key="1">
    <source>
        <dbReference type="SAM" id="SignalP"/>
    </source>
</evidence>
<protein>
    <recommendedName>
        <fullName evidence="4">EGF-like domain-containing protein</fullName>
    </recommendedName>
</protein>
<organism evidence="2 3">
    <name type="scientific">Littorina saxatilis</name>
    <dbReference type="NCBI Taxonomy" id="31220"/>
    <lineage>
        <taxon>Eukaryota</taxon>
        <taxon>Metazoa</taxon>
        <taxon>Spiralia</taxon>
        <taxon>Lophotrochozoa</taxon>
        <taxon>Mollusca</taxon>
        <taxon>Gastropoda</taxon>
        <taxon>Caenogastropoda</taxon>
        <taxon>Littorinimorpha</taxon>
        <taxon>Littorinoidea</taxon>
        <taxon>Littorinidae</taxon>
        <taxon>Littorina</taxon>
    </lineage>
</organism>
<dbReference type="AlphaFoldDB" id="A0AAN9AX41"/>
<accession>A0AAN9AX41</accession>
<evidence type="ECO:0000313" key="2">
    <source>
        <dbReference type="EMBL" id="KAK7095010.1"/>
    </source>
</evidence>
<proteinExistence type="predicted"/>
<feature type="chain" id="PRO_5042969353" description="EGF-like domain-containing protein" evidence="1">
    <location>
        <begin position="23"/>
        <end position="216"/>
    </location>
</feature>
<feature type="signal peptide" evidence="1">
    <location>
        <begin position="1"/>
        <end position="22"/>
    </location>
</feature>
<comment type="caution">
    <text evidence="2">The sequence shown here is derived from an EMBL/GenBank/DDBJ whole genome shotgun (WGS) entry which is preliminary data.</text>
</comment>